<dbReference type="PANTHER" id="PTHR43737:SF1">
    <property type="entry name" value="DUF1501 DOMAIN-CONTAINING PROTEIN"/>
    <property type="match status" value="1"/>
</dbReference>
<accession>A0A518AQF8</accession>
<dbReference type="EMBL" id="CP036278">
    <property type="protein sequence ID" value="QDU56958.1"/>
    <property type="molecule type" value="Genomic_DNA"/>
</dbReference>
<name>A0A518AQF8_9BACT</name>
<dbReference type="Proteomes" id="UP000315750">
    <property type="component" value="Chromosome"/>
</dbReference>
<dbReference type="PANTHER" id="PTHR43737">
    <property type="entry name" value="BLL7424 PROTEIN"/>
    <property type="match status" value="1"/>
</dbReference>
<reference evidence="1 2" key="1">
    <citation type="submission" date="2019-02" db="EMBL/GenBank/DDBJ databases">
        <title>Deep-cultivation of Planctomycetes and their phenomic and genomic characterization uncovers novel biology.</title>
        <authorList>
            <person name="Wiegand S."/>
            <person name="Jogler M."/>
            <person name="Boedeker C."/>
            <person name="Pinto D."/>
            <person name="Vollmers J."/>
            <person name="Rivas-Marin E."/>
            <person name="Kohn T."/>
            <person name="Peeters S.H."/>
            <person name="Heuer A."/>
            <person name="Rast P."/>
            <person name="Oberbeckmann S."/>
            <person name="Bunk B."/>
            <person name="Jeske O."/>
            <person name="Meyerdierks A."/>
            <person name="Storesund J.E."/>
            <person name="Kallscheuer N."/>
            <person name="Luecker S."/>
            <person name="Lage O.M."/>
            <person name="Pohl T."/>
            <person name="Merkel B.J."/>
            <person name="Hornburger P."/>
            <person name="Mueller R.-W."/>
            <person name="Bruemmer F."/>
            <person name="Labrenz M."/>
            <person name="Spormann A.M."/>
            <person name="Op den Camp H."/>
            <person name="Overmann J."/>
            <person name="Amann R."/>
            <person name="Jetten M.S.M."/>
            <person name="Mascher T."/>
            <person name="Medema M.H."/>
            <person name="Devos D.P."/>
            <person name="Kaster A.-K."/>
            <person name="Ovreas L."/>
            <person name="Rohde M."/>
            <person name="Galperin M.Y."/>
            <person name="Jogler C."/>
        </authorList>
    </citation>
    <scope>NUCLEOTIDE SEQUENCE [LARGE SCALE GENOMIC DNA]</scope>
    <source>
        <strain evidence="1 2">Pan181</strain>
    </source>
</reference>
<dbReference type="PROSITE" id="PS51318">
    <property type="entry name" value="TAT"/>
    <property type="match status" value="1"/>
</dbReference>
<dbReference type="AlphaFoldDB" id="A0A518AQF8"/>
<gene>
    <name evidence="1" type="ORF">Pan181_31700</name>
</gene>
<dbReference type="InterPro" id="IPR017850">
    <property type="entry name" value="Alkaline_phosphatase_core_sf"/>
</dbReference>
<evidence type="ECO:0000313" key="1">
    <source>
        <dbReference type="EMBL" id="QDU56958.1"/>
    </source>
</evidence>
<evidence type="ECO:0008006" key="3">
    <source>
        <dbReference type="Google" id="ProtNLM"/>
    </source>
</evidence>
<keyword evidence="2" id="KW-1185">Reference proteome</keyword>
<protein>
    <recommendedName>
        <fullName evidence="3">Sulfatase</fullName>
    </recommendedName>
</protein>
<dbReference type="KEGG" id="amuc:Pan181_31700"/>
<dbReference type="InterPro" id="IPR010869">
    <property type="entry name" value="DUF1501"/>
</dbReference>
<dbReference type="Gene3D" id="3.40.720.10">
    <property type="entry name" value="Alkaline Phosphatase, subunit A"/>
    <property type="match status" value="1"/>
</dbReference>
<sequence length="487" mass="53672">MTSFNENRNMAMENPFAPSGLSRRQALERLGHGLGAIALGTLLNPTAAEGSEAVAPAPHLPVRAKRVIFLFQSGAPSQIESFDYKPLLNKMHGEELPDSVRKGQRLTGMSSNQASLPLVGSPFAFAQHGKSGAWVSDQMPHVAKMVDELCIVKSVYTEAINHGPGVTFMQTGSQFPGRPSFGSWLSYGLGSENRDLPAFIVLVTNGQGGQPLVSRLWGSGFLPGKHDGVQLRSDANAVLYLNSPNGIGRESRRQALDRLQELHRMQLAETEDPELETRIAQYELAYRMQASIPDVTNLADESESTLELYGSDVRTPGTYAANCLLARRLAERGVRFIQLYHPGWDHHGSLLSGFRNKCQQTDQPTAALLQDLKARGMLEDTLVVWGGEFGRTNYCQGKLSKNEFGRDHHPRCFTMWMAGGGAKPGTVYGTTDDFSYNVVENGVHVHDLHATMLHLLGIDHERLTFKYQGRHFRLTDVHGRVVKELVG</sequence>
<dbReference type="InterPro" id="IPR006311">
    <property type="entry name" value="TAT_signal"/>
</dbReference>
<proteinExistence type="predicted"/>
<organism evidence="1 2">
    <name type="scientific">Aeoliella mucimassa</name>
    <dbReference type="NCBI Taxonomy" id="2527972"/>
    <lineage>
        <taxon>Bacteria</taxon>
        <taxon>Pseudomonadati</taxon>
        <taxon>Planctomycetota</taxon>
        <taxon>Planctomycetia</taxon>
        <taxon>Pirellulales</taxon>
        <taxon>Lacipirellulaceae</taxon>
        <taxon>Aeoliella</taxon>
    </lineage>
</organism>
<dbReference type="RefSeq" id="WP_231943605.1">
    <property type="nucleotide sequence ID" value="NZ_CP036278.1"/>
</dbReference>
<evidence type="ECO:0000313" key="2">
    <source>
        <dbReference type="Proteomes" id="UP000315750"/>
    </source>
</evidence>
<dbReference type="SUPFAM" id="SSF53649">
    <property type="entry name" value="Alkaline phosphatase-like"/>
    <property type="match status" value="1"/>
</dbReference>
<dbReference type="Pfam" id="PF07394">
    <property type="entry name" value="DUF1501"/>
    <property type="match status" value="1"/>
</dbReference>